<feature type="domain" description="Prohead serine protease" evidence="4">
    <location>
        <begin position="23"/>
        <end position="145"/>
    </location>
</feature>
<dbReference type="GO" id="GO:0008233">
    <property type="term" value="F:peptidase activity"/>
    <property type="evidence" value="ECO:0007669"/>
    <property type="project" value="UniProtKB-KW"/>
</dbReference>
<accession>A0A1V0GVP3</accession>
<evidence type="ECO:0000313" key="5">
    <source>
        <dbReference type="EMBL" id="ARC37888.1"/>
    </source>
</evidence>
<gene>
    <name evidence="5" type="ORF">A6J80_17395</name>
</gene>
<organism evidence="5 6">
    <name type="scientific">Paracoccus yeei</name>
    <dbReference type="NCBI Taxonomy" id="147645"/>
    <lineage>
        <taxon>Bacteria</taxon>
        <taxon>Pseudomonadati</taxon>
        <taxon>Pseudomonadota</taxon>
        <taxon>Alphaproteobacteria</taxon>
        <taxon>Rhodobacterales</taxon>
        <taxon>Paracoccaceae</taxon>
        <taxon>Paracoccus</taxon>
    </lineage>
</organism>
<evidence type="ECO:0000256" key="3">
    <source>
        <dbReference type="ARBA" id="ARBA00022801"/>
    </source>
</evidence>
<dbReference type="Pfam" id="PF04586">
    <property type="entry name" value="Peptidase_S78"/>
    <property type="match status" value="1"/>
</dbReference>
<evidence type="ECO:0000259" key="4">
    <source>
        <dbReference type="Pfam" id="PF04586"/>
    </source>
</evidence>
<dbReference type="InterPro" id="IPR054613">
    <property type="entry name" value="Peptidase_S78_dom"/>
</dbReference>
<keyword evidence="2" id="KW-0645">Protease</keyword>
<dbReference type="Proteomes" id="UP000191257">
    <property type="component" value="Chromosome"/>
</dbReference>
<name>A0A1V0GVP3_9RHOB</name>
<evidence type="ECO:0000256" key="1">
    <source>
        <dbReference type="ARBA" id="ARBA00022612"/>
    </source>
</evidence>
<proteinExistence type="predicted"/>
<evidence type="ECO:0000313" key="6">
    <source>
        <dbReference type="Proteomes" id="UP000191257"/>
    </source>
</evidence>
<evidence type="ECO:0000256" key="2">
    <source>
        <dbReference type="ARBA" id="ARBA00022670"/>
    </source>
</evidence>
<protein>
    <recommendedName>
        <fullName evidence="4">Prohead serine protease domain-containing protein</fullName>
    </recommendedName>
</protein>
<dbReference type="AlphaFoldDB" id="A0A1V0GVP3"/>
<dbReference type="RefSeq" id="WP_080622349.1">
    <property type="nucleotide sequence ID" value="NZ_CAWMZI010000001.1"/>
</dbReference>
<dbReference type="EMBL" id="CP020442">
    <property type="protein sequence ID" value="ARC37888.1"/>
    <property type="molecule type" value="Genomic_DNA"/>
</dbReference>
<dbReference type="GO" id="GO:0006508">
    <property type="term" value="P:proteolysis"/>
    <property type="evidence" value="ECO:0007669"/>
    <property type="project" value="UniProtKB-KW"/>
</dbReference>
<keyword evidence="6" id="KW-1185">Reference proteome</keyword>
<keyword evidence="3" id="KW-0378">Hydrolase</keyword>
<dbReference type="KEGG" id="pye:A6J80_17395"/>
<dbReference type="STRING" id="147645.A6J80_17395"/>
<keyword evidence="1" id="KW-1188">Viral release from host cell</keyword>
<sequence>MADLIKKSVASPAGSDPLTYVMSDETVDRMGDVIEAKGWQLANFAKNPIALFGHDHSFVVGHWTDVRVQGGKLIGKLNLLPAGISERLDEIRAAVQAGVLRAVSVGFTSDPDSVERNKSGGWRFKAAELMECSLVSVPANPNALQMAKSLNLSEDVRSIIFRDPSDTEFAAKPEQAAAIVQPAQKPAASGMKGLPVVKLNDPARVRAKPFVINKVHR</sequence>
<reference evidence="5" key="1">
    <citation type="submission" date="2017-12" db="EMBL/GenBank/DDBJ databases">
        <title>FDA dAtabase for Regulatory Grade micrObial Sequences (FDA-ARGOS): Supporting development and validation of Infectious Disease Dx tests.</title>
        <authorList>
            <person name="Campos J."/>
            <person name="Goldberg B."/>
            <person name="Tallon L."/>
            <person name="Sadzewicz L."/>
            <person name="Sengamalay N."/>
            <person name="Ott S."/>
            <person name="Godinez A."/>
            <person name="Nagaraj S."/>
            <person name="Vyas G."/>
            <person name="Aluvathingal J."/>
            <person name="Nadendla S."/>
            <person name="Geyer C."/>
            <person name="Nandy P."/>
            <person name="Hobson J."/>
            <person name="Sichtig H."/>
        </authorList>
    </citation>
    <scope>NUCLEOTIDE SEQUENCE</scope>
    <source>
        <strain evidence="5">FDAARGOS_252</strain>
    </source>
</reference>